<evidence type="ECO:0000313" key="4">
    <source>
        <dbReference type="Proteomes" id="UP000264071"/>
    </source>
</evidence>
<feature type="binding site" evidence="2">
    <location>
        <begin position="58"/>
        <end position="60"/>
    </location>
    <ligand>
        <name>substrate</name>
    </ligand>
</feature>
<dbReference type="EMBL" id="DPIY01000010">
    <property type="protein sequence ID" value="HCT57621.1"/>
    <property type="molecule type" value="Genomic_DNA"/>
</dbReference>
<feature type="binding site" evidence="2">
    <location>
        <position position="189"/>
    </location>
    <ligand>
        <name>Mg(2+)</name>
        <dbReference type="ChEBI" id="CHEBI:18420"/>
    </ligand>
</feature>
<protein>
    <recommendedName>
        <fullName evidence="2">Isoprenyl transferase</fullName>
        <ecNumber evidence="2">2.5.1.-</ecNumber>
    </recommendedName>
</protein>
<feature type="binding site" evidence="2">
    <location>
        <position position="30"/>
    </location>
    <ligand>
        <name>substrate</name>
    </ligand>
</feature>
<feature type="active site" description="Proton acceptor" evidence="2">
    <location>
        <position position="61"/>
    </location>
</feature>
<dbReference type="GO" id="GO:0008834">
    <property type="term" value="F:ditrans,polycis-undecaprenyl-diphosphate synthase [(2E,6E)-farnesyl-diphosphate specific] activity"/>
    <property type="evidence" value="ECO:0007669"/>
    <property type="project" value="TreeGrafter"/>
</dbReference>
<dbReference type="PANTHER" id="PTHR10291">
    <property type="entry name" value="DEHYDRODOLICHYL DIPHOSPHATE SYNTHASE FAMILY MEMBER"/>
    <property type="match status" value="1"/>
</dbReference>
<dbReference type="InterPro" id="IPR018520">
    <property type="entry name" value="UPP_synth-like_CS"/>
</dbReference>
<dbReference type="NCBIfam" id="TIGR00055">
    <property type="entry name" value="uppS"/>
    <property type="match status" value="1"/>
</dbReference>
<feature type="binding site" evidence="2">
    <location>
        <position position="18"/>
    </location>
    <ligand>
        <name>substrate</name>
    </ligand>
</feature>
<comment type="function">
    <text evidence="2">Catalyzes the condensation of isopentenyl diphosphate (IPP) with allylic pyrophosphates generating different type of terpenoids.</text>
</comment>
<feature type="binding site" evidence="2">
    <location>
        <position position="62"/>
    </location>
    <ligand>
        <name>substrate</name>
    </ligand>
</feature>
<dbReference type="Gene3D" id="3.40.1180.10">
    <property type="entry name" value="Decaprenyl diphosphate synthase-like"/>
    <property type="match status" value="1"/>
</dbReference>
<evidence type="ECO:0000256" key="1">
    <source>
        <dbReference type="ARBA" id="ARBA00022679"/>
    </source>
</evidence>
<dbReference type="InterPro" id="IPR036424">
    <property type="entry name" value="UPP_synth-like_sf"/>
</dbReference>
<feature type="binding site" evidence="2">
    <location>
        <position position="170"/>
    </location>
    <ligand>
        <name>substrate</name>
    </ligand>
</feature>
<accession>A0A3D4V942</accession>
<name>A0A3D4V942_9BACT</name>
<dbReference type="CDD" id="cd00475">
    <property type="entry name" value="Cis_IPPS"/>
    <property type="match status" value="1"/>
</dbReference>
<comment type="subunit">
    <text evidence="2">Homodimer.</text>
</comment>
<sequence length="253" mass="27888">MKNLPAHVAIIMDGNGRWATARGRPRWMGHVRGAHTVKEIVSHCARLGIGQLTLYAFSSDNWKRPREEVGFLFDLFASHLERQLTSLIKHGIRLSIIGRRDRLPSALVEAIAVAEARTAAGRRMHLRVAVDYSSRASLQKALSVAAAVTPVDEVALTGETILPPVDLLVRTGGERRLSDFLLWECAYAELAFLDVNFPDLAMSELDAVFTDFSRRERRYGAVPAQELAEDAEVTAVPAAVPAARPVAHAHRKL</sequence>
<dbReference type="InterPro" id="IPR001441">
    <property type="entry name" value="UPP_synth-like"/>
</dbReference>
<dbReference type="AlphaFoldDB" id="A0A3D4V942"/>
<feature type="binding site" evidence="2">
    <location>
        <position position="26"/>
    </location>
    <ligand>
        <name>substrate</name>
    </ligand>
</feature>
<dbReference type="SUPFAM" id="SSF64005">
    <property type="entry name" value="Undecaprenyl diphosphate synthase"/>
    <property type="match status" value="1"/>
</dbReference>
<dbReference type="GO" id="GO:0016094">
    <property type="term" value="P:polyprenol biosynthetic process"/>
    <property type="evidence" value="ECO:0007669"/>
    <property type="project" value="TreeGrafter"/>
</dbReference>
<feature type="binding site" evidence="2">
    <location>
        <begin position="176"/>
        <end position="178"/>
    </location>
    <ligand>
        <name>substrate</name>
    </ligand>
</feature>
<keyword evidence="2" id="KW-0460">Magnesium</keyword>
<feature type="binding site" evidence="2">
    <location>
        <position position="64"/>
    </location>
    <ligand>
        <name>substrate</name>
    </ligand>
</feature>
<gene>
    <name evidence="3" type="primary">uppS</name>
    <name evidence="3" type="ORF">DGD08_10520</name>
</gene>
<keyword evidence="1 2" id="KW-0808">Transferase</keyword>
<keyword evidence="2" id="KW-0479">Metal-binding</keyword>
<dbReference type="PROSITE" id="PS01066">
    <property type="entry name" value="UPP_SYNTHASE"/>
    <property type="match status" value="1"/>
</dbReference>
<comment type="caution">
    <text evidence="3">The sequence shown here is derived from an EMBL/GenBank/DDBJ whole genome shotgun (WGS) entry which is preliminary data.</text>
</comment>
<proteinExistence type="inferred from homology"/>
<dbReference type="EC" id="2.5.1.-" evidence="2"/>
<comment type="cofactor">
    <cofactor evidence="2">
        <name>Mg(2+)</name>
        <dbReference type="ChEBI" id="CHEBI:18420"/>
    </cofactor>
    <text evidence="2">Binds 2 magnesium ions per subunit.</text>
</comment>
<feature type="binding site" evidence="2">
    <location>
        <begin position="14"/>
        <end position="17"/>
    </location>
    <ligand>
        <name>substrate</name>
    </ligand>
</feature>
<comment type="similarity">
    <text evidence="2">Belongs to the UPP synthase family.</text>
</comment>
<feature type="active site" evidence="2">
    <location>
        <position position="13"/>
    </location>
</feature>
<evidence type="ECO:0000256" key="2">
    <source>
        <dbReference type="HAMAP-Rule" id="MF_01139"/>
    </source>
</evidence>
<evidence type="ECO:0000313" key="3">
    <source>
        <dbReference type="EMBL" id="HCT57621.1"/>
    </source>
</evidence>
<feature type="binding site" evidence="2">
    <location>
        <position position="13"/>
    </location>
    <ligand>
        <name>Mg(2+)</name>
        <dbReference type="ChEBI" id="CHEBI:18420"/>
    </ligand>
</feature>
<dbReference type="Proteomes" id="UP000264071">
    <property type="component" value="Unassembled WGS sequence"/>
</dbReference>
<dbReference type="HAMAP" id="MF_01139">
    <property type="entry name" value="ISPT"/>
    <property type="match status" value="1"/>
</dbReference>
<dbReference type="PANTHER" id="PTHR10291:SF0">
    <property type="entry name" value="DEHYDRODOLICHYL DIPHOSPHATE SYNTHASE 2"/>
    <property type="match status" value="1"/>
</dbReference>
<reference evidence="3 4" key="1">
    <citation type="journal article" date="2018" name="Nat. Biotechnol.">
        <title>A standardized bacterial taxonomy based on genome phylogeny substantially revises the tree of life.</title>
        <authorList>
            <person name="Parks D.H."/>
            <person name="Chuvochina M."/>
            <person name="Waite D.W."/>
            <person name="Rinke C."/>
            <person name="Skarshewski A."/>
            <person name="Chaumeil P.A."/>
            <person name="Hugenholtz P."/>
        </authorList>
    </citation>
    <scope>NUCLEOTIDE SEQUENCE [LARGE SCALE GENOMIC DNA]</scope>
    <source>
        <strain evidence="3">UBA8844</strain>
    </source>
</reference>
<organism evidence="3 4">
    <name type="scientific">Gemmatimonas aurantiaca</name>
    <dbReference type="NCBI Taxonomy" id="173480"/>
    <lineage>
        <taxon>Bacteria</taxon>
        <taxon>Pseudomonadati</taxon>
        <taxon>Gemmatimonadota</taxon>
        <taxon>Gemmatimonadia</taxon>
        <taxon>Gemmatimonadales</taxon>
        <taxon>Gemmatimonadaceae</taxon>
        <taxon>Gemmatimonas</taxon>
    </lineage>
</organism>
<dbReference type="GO" id="GO:0005829">
    <property type="term" value="C:cytosol"/>
    <property type="evidence" value="ECO:0007669"/>
    <property type="project" value="TreeGrafter"/>
</dbReference>
<dbReference type="GO" id="GO:0000287">
    <property type="term" value="F:magnesium ion binding"/>
    <property type="evidence" value="ECO:0007669"/>
    <property type="project" value="UniProtKB-UniRule"/>
</dbReference>
<dbReference type="Pfam" id="PF01255">
    <property type="entry name" value="Prenyltransf"/>
    <property type="match status" value="1"/>
</dbReference>